<accession>A0AAP0LIZ1</accession>
<comment type="subcellular location">
    <subcellularLocation>
        <location evidence="4">Cytoplasm</location>
        <location evidence="4">Cytosol</location>
    </subcellularLocation>
    <subcellularLocation>
        <location evidence="4">Nucleus</location>
    </subcellularLocation>
</comment>
<dbReference type="PROSITE" id="PS50894">
    <property type="entry name" value="HPT"/>
    <property type="match status" value="1"/>
</dbReference>
<evidence type="ECO:0000259" key="5">
    <source>
        <dbReference type="PROSITE" id="PS50894"/>
    </source>
</evidence>
<protein>
    <recommendedName>
        <fullName evidence="4">Histidine-containing phosphotransfer protein</fullName>
    </recommendedName>
</protein>
<feature type="domain" description="HPt" evidence="5">
    <location>
        <begin position="38"/>
        <end position="111"/>
    </location>
</feature>
<dbReference type="EMBL" id="JBCGBO010000025">
    <property type="protein sequence ID" value="KAK9175618.1"/>
    <property type="molecule type" value="Genomic_DNA"/>
</dbReference>
<sequence length="111" mass="12413">MVGTSLQQELNNFVRSLREQGILDHNFDTLSRIQNDQSPLFVTEVINLFTRDAENAITQAHDSLQEPSVDYDKLIAAVHQLRGASSSIGGCRVALACRELRSAIDDKDKER</sequence>
<organism evidence="6 7">
    <name type="scientific">Citrus x changshan-huyou</name>
    <dbReference type="NCBI Taxonomy" id="2935761"/>
    <lineage>
        <taxon>Eukaryota</taxon>
        <taxon>Viridiplantae</taxon>
        <taxon>Streptophyta</taxon>
        <taxon>Embryophyta</taxon>
        <taxon>Tracheophyta</taxon>
        <taxon>Spermatophyta</taxon>
        <taxon>Magnoliopsida</taxon>
        <taxon>eudicotyledons</taxon>
        <taxon>Gunneridae</taxon>
        <taxon>Pentapetalae</taxon>
        <taxon>rosids</taxon>
        <taxon>malvids</taxon>
        <taxon>Sapindales</taxon>
        <taxon>Rutaceae</taxon>
        <taxon>Aurantioideae</taxon>
        <taxon>Citrus</taxon>
    </lineage>
</organism>
<dbReference type="PANTHER" id="PTHR28242:SF30">
    <property type="entry name" value="HISTIDINE-CONTAINING PHOSPHOTRANSFER PROTEIN 2"/>
    <property type="match status" value="1"/>
</dbReference>
<reference evidence="6 7" key="1">
    <citation type="submission" date="2024-05" db="EMBL/GenBank/DDBJ databases">
        <title>Haplotype-resolved chromosome-level genome assembly of Huyou (Citrus changshanensis).</title>
        <authorList>
            <person name="Miao C."/>
            <person name="Chen W."/>
            <person name="Wu Y."/>
            <person name="Wang L."/>
            <person name="Zhao S."/>
            <person name="Grierson D."/>
            <person name="Xu C."/>
            <person name="Chen K."/>
        </authorList>
    </citation>
    <scope>NUCLEOTIDE SEQUENCE [LARGE SCALE GENOMIC DNA]</scope>
    <source>
        <strain evidence="6">01-14</strain>
        <tissue evidence="6">Leaf</tissue>
    </source>
</reference>
<dbReference type="GO" id="GO:0043424">
    <property type="term" value="F:protein histidine kinase binding"/>
    <property type="evidence" value="ECO:0007669"/>
    <property type="project" value="UniProtKB-UniRule"/>
</dbReference>
<keyword evidence="2 4" id="KW-0902">Two-component regulatory system</keyword>
<dbReference type="PANTHER" id="PTHR28242">
    <property type="entry name" value="PHOSPHORELAY INTERMEDIATE PROTEIN YPD1"/>
    <property type="match status" value="1"/>
</dbReference>
<dbReference type="GO" id="GO:0009736">
    <property type="term" value="P:cytokinin-activated signaling pathway"/>
    <property type="evidence" value="ECO:0007669"/>
    <property type="project" value="UniProtKB-KW"/>
</dbReference>
<dbReference type="AlphaFoldDB" id="A0AAP0LIZ1"/>
<dbReference type="GO" id="GO:0005634">
    <property type="term" value="C:nucleus"/>
    <property type="evidence" value="ECO:0007669"/>
    <property type="project" value="UniProtKB-SubCell"/>
</dbReference>
<comment type="caution">
    <text evidence="6">The sequence shown here is derived from an EMBL/GenBank/DDBJ whole genome shotgun (WGS) entry which is preliminary data.</text>
</comment>
<dbReference type="InterPro" id="IPR008207">
    <property type="entry name" value="Sig_transdc_His_kin_Hpt_dom"/>
</dbReference>
<name>A0AAP0LIZ1_9ROSI</name>
<dbReference type="Proteomes" id="UP001428341">
    <property type="component" value="Unassembled WGS sequence"/>
</dbReference>
<comment type="domain">
    <text evidence="4">Histidine-containing phosphotransfer domain (HPt) contains an active histidine that mediates the phosphotransfer.</text>
</comment>
<evidence type="ECO:0000256" key="2">
    <source>
        <dbReference type="ARBA" id="ARBA00023012"/>
    </source>
</evidence>
<keyword evidence="3" id="KW-0597">Phosphoprotein</keyword>
<dbReference type="Pfam" id="PF01627">
    <property type="entry name" value="Hpt"/>
    <property type="match status" value="1"/>
</dbReference>
<dbReference type="GO" id="GO:0000160">
    <property type="term" value="P:phosphorelay signal transduction system"/>
    <property type="evidence" value="ECO:0007669"/>
    <property type="project" value="UniProtKB-UniRule"/>
</dbReference>
<keyword evidence="7" id="KW-1185">Reference proteome</keyword>
<dbReference type="SUPFAM" id="SSF47226">
    <property type="entry name" value="Histidine-containing phosphotransfer domain, HPT domain"/>
    <property type="match status" value="1"/>
</dbReference>
<comment type="function">
    <text evidence="4">Functions as a two-component phosphorelay mediators between cytokinin sensor histidine kinases and response regulators (B-type ARRs). Plays an important role in propagating cytokinin signal transduction.</text>
</comment>
<dbReference type="GO" id="GO:0005829">
    <property type="term" value="C:cytosol"/>
    <property type="evidence" value="ECO:0007669"/>
    <property type="project" value="UniProtKB-SubCell"/>
</dbReference>
<evidence type="ECO:0000256" key="3">
    <source>
        <dbReference type="PROSITE-ProRule" id="PRU00110"/>
    </source>
</evidence>
<evidence type="ECO:0000256" key="4">
    <source>
        <dbReference type="RuleBase" id="RU369004"/>
    </source>
</evidence>
<proteinExistence type="predicted"/>
<dbReference type="InterPro" id="IPR036641">
    <property type="entry name" value="HPT_dom_sf"/>
</dbReference>
<gene>
    <name evidence="6" type="ORF">WN944_027625</name>
</gene>
<evidence type="ECO:0000256" key="1">
    <source>
        <dbReference type="ARBA" id="ARBA00022864"/>
    </source>
</evidence>
<evidence type="ECO:0000313" key="6">
    <source>
        <dbReference type="EMBL" id="KAK9175618.1"/>
    </source>
</evidence>
<dbReference type="Gene3D" id="1.20.120.160">
    <property type="entry name" value="HPT domain"/>
    <property type="match status" value="1"/>
</dbReference>
<keyword evidence="1 4" id="KW-0932">Cytokinin signaling pathway</keyword>
<evidence type="ECO:0000313" key="7">
    <source>
        <dbReference type="Proteomes" id="UP001428341"/>
    </source>
</evidence>
<dbReference type="GO" id="GO:0009927">
    <property type="term" value="F:histidine phosphotransfer kinase activity"/>
    <property type="evidence" value="ECO:0007669"/>
    <property type="project" value="UniProtKB-UniRule"/>
</dbReference>
<dbReference type="InterPro" id="IPR045871">
    <property type="entry name" value="AHP1-5/YPD1"/>
</dbReference>
<feature type="modified residue" description="Phosphohistidine" evidence="3">
    <location>
        <position position="79"/>
    </location>
</feature>